<evidence type="ECO:0000313" key="1">
    <source>
        <dbReference type="EMBL" id="XAG89269.1"/>
    </source>
</evidence>
<dbReference type="EMBL" id="CP095355">
    <property type="protein sequence ID" value="XAG89269.1"/>
    <property type="molecule type" value="Genomic_DNA"/>
</dbReference>
<proteinExistence type="predicted"/>
<gene>
    <name evidence="1" type="primary">csy2</name>
    <name evidence="1" type="ORF">MRN67_02300</name>
</gene>
<name>A0AAU6VRJ7_UNCXX</name>
<dbReference type="CDD" id="cd09736">
    <property type="entry name" value="Csy2_I-F"/>
    <property type="match status" value="1"/>
</dbReference>
<dbReference type="AlphaFoldDB" id="A0AAU6VRJ7"/>
<dbReference type="Pfam" id="PF09614">
    <property type="entry name" value="Cas_Csy2"/>
    <property type="match status" value="1"/>
</dbReference>
<protein>
    <submittedName>
        <fullName evidence="1">Type I-F CRISPR-associated protein Csy2</fullName>
    </submittedName>
</protein>
<dbReference type="InterPro" id="IPR013398">
    <property type="entry name" value="CRISPR-assoc_prot_Csy2"/>
</dbReference>
<sequence>MSQFLVLSKVRLQNANSIAGFTWGFPAITQFLGFTHALSRKLSSKFDGEYDTELSGCMVVANQVNNKVYQPKAFADFEFLQSKNPPVLAKHKSASPPIIEEGKLNATISLVIELKDSLLLTSEQITAFEGLVKRLCLSMRIAGGTVLDIAKVQLFSANTAEDEGKQLKQIKRLCMPGFVLQDRSEYLKKQVTETTQDSFSAWLEFIALKAKAEPKLANELEQPTEKTAANWQYQPKPFSGYLVPLMTGYKSISDDYKEGQVEDVRDPKTPARFVEAVHSVGEWLSMHRVVHLSDYIWRYDQQGAWYLCQQQPTEKNAETEFSDEQLANTELFNNLF</sequence>
<reference evidence="1" key="1">
    <citation type="submission" date="2022-03" db="EMBL/GenBank/DDBJ databases">
        <title>Sea Food Isolates.</title>
        <authorList>
            <person name="Li c."/>
        </authorList>
    </citation>
    <scope>NUCLEOTIDE SEQUENCE</scope>
    <source>
        <strain evidence="1">19CA01SA08</strain>
    </source>
</reference>
<dbReference type="NCBIfam" id="TIGR02565">
    <property type="entry name" value="cas_Csy2"/>
    <property type="match status" value="1"/>
</dbReference>
<accession>A0AAU6VRJ7</accession>
<organism evidence="1">
    <name type="scientific">bacterium 19CA01SA08</name>
    <dbReference type="NCBI Taxonomy" id="2920574"/>
    <lineage>
        <taxon>Bacteria</taxon>
    </lineage>
</organism>